<evidence type="ECO:0000259" key="12">
    <source>
        <dbReference type="SMART" id="SM01002"/>
    </source>
</evidence>
<comment type="similarity">
    <text evidence="2 8">Belongs to the AlaDH/PNT family.</text>
</comment>
<evidence type="ECO:0000256" key="11">
    <source>
        <dbReference type="PIRSR" id="PIRSR000183-3"/>
    </source>
</evidence>
<feature type="binding site" evidence="11">
    <location>
        <begin position="238"/>
        <end position="239"/>
    </location>
    <ligand>
        <name>NAD(+)</name>
        <dbReference type="ChEBI" id="CHEBI:57540"/>
    </ligand>
</feature>
<evidence type="ECO:0000313" key="15">
    <source>
        <dbReference type="Proteomes" id="UP000078292"/>
    </source>
</evidence>
<dbReference type="EC" id="1.4.1.1" evidence="3 8"/>
<dbReference type="Proteomes" id="UP000078292">
    <property type="component" value="Unassembled WGS sequence"/>
</dbReference>
<feature type="binding site" evidence="11">
    <location>
        <position position="219"/>
    </location>
    <ligand>
        <name>NAD(+)</name>
        <dbReference type="ChEBI" id="CHEBI:57540"/>
    </ligand>
</feature>
<keyword evidence="5 8" id="KW-0520">NAD</keyword>
<evidence type="ECO:0000256" key="6">
    <source>
        <dbReference type="ARBA" id="ARBA00065528"/>
    </source>
</evidence>
<dbReference type="InterPro" id="IPR036291">
    <property type="entry name" value="NAD(P)-bd_dom_sf"/>
</dbReference>
<comment type="pathway">
    <text evidence="1 8">Amino-acid degradation; L-alanine degradation via dehydrogenase pathway; NH(3) and pyruvate from L-alanine: step 1/1.</text>
</comment>
<dbReference type="GO" id="GO:0005886">
    <property type="term" value="C:plasma membrane"/>
    <property type="evidence" value="ECO:0007669"/>
    <property type="project" value="TreeGrafter"/>
</dbReference>
<feature type="domain" description="Alanine dehydrogenase/pyridine nucleotide transhydrogenase NAD(H)-binding" evidence="12">
    <location>
        <begin position="148"/>
        <end position="296"/>
    </location>
</feature>
<dbReference type="InterPro" id="IPR007886">
    <property type="entry name" value="AlaDH/PNT_N"/>
</dbReference>
<dbReference type="AlphaFoldDB" id="A0A1B7LV81"/>
<feature type="binding site" evidence="11">
    <location>
        <position position="278"/>
    </location>
    <ligand>
        <name>NAD(+)</name>
        <dbReference type="ChEBI" id="CHEBI:57540"/>
    </ligand>
</feature>
<dbReference type="PANTHER" id="PTHR42795">
    <property type="entry name" value="ALANINE DEHYDROGENASE"/>
    <property type="match status" value="1"/>
</dbReference>
<gene>
    <name evidence="14" type="ORF">A6F49_01105</name>
</gene>
<evidence type="ECO:0000256" key="4">
    <source>
        <dbReference type="ARBA" id="ARBA00023002"/>
    </source>
</evidence>
<accession>A0A1B7LV81</accession>
<dbReference type="SMART" id="SM01003">
    <property type="entry name" value="AlaDh_PNT_N"/>
    <property type="match status" value="1"/>
</dbReference>
<feature type="domain" description="Alanine dehydrogenase/pyridine nucleotide transhydrogenase N-terminal" evidence="13">
    <location>
        <begin position="4"/>
        <end position="136"/>
    </location>
</feature>
<dbReference type="UniPathway" id="UPA00527">
    <property type="reaction ID" value="UER00585"/>
</dbReference>
<feature type="binding site" evidence="10">
    <location>
        <position position="75"/>
    </location>
    <ligand>
        <name>substrate</name>
    </ligand>
</feature>
<dbReference type="Pfam" id="PF05222">
    <property type="entry name" value="AlaDh_PNT_N"/>
    <property type="match status" value="1"/>
</dbReference>
<dbReference type="PIRSF" id="PIRSF000183">
    <property type="entry name" value="Alanine_dh"/>
    <property type="match status" value="1"/>
</dbReference>
<dbReference type="PANTHER" id="PTHR42795:SF1">
    <property type="entry name" value="ALANINE DEHYDROGENASE"/>
    <property type="match status" value="1"/>
</dbReference>
<evidence type="ECO:0000256" key="7">
    <source>
        <dbReference type="ARBA" id="ARBA00072341"/>
    </source>
</evidence>
<dbReference type="FunFam" id="3.40.50.720:FF:000049">
    <property type="entry name" value="Alanine dehydrogenase"/>
    <property type="match status" value="1"/>
</dbReference>
<dbReference type="EMBL" id="LXEY01000111">
    <property type="protein sequence ID" value="OAV52148.1"/>
    <property type="molecule type" value="Genomic_DNA"/>
</dbReference>
<sequence>MLIGVPKEIMNNENRVALTHGGVHELVKAGHTLVVQAGAGVGSGISDDDYRAAGAELVDDAAQVWERAEMILKVKEPVGEELTRMREGQLIFAYLHLAASAECTKAVLDSKVTALAYETVTRGRTLPLLAPMSQVAGRLAPVAGAYHLTQSQGGSGVLMGGVPGTRRANVVVIGGGVAGEAAGVIAAGMGANVKVIDLNLERLAELEQVHGNRLDTIASNAMNIAEAVADADLVIGSVLIPGAAAPKLVTAEMVERMRPGSVLVDIAIDQGGCFENSRPTTHQDPTYKVGDKIYYCVSNMPGGVPQTSTAALTNATLPYIQRIAAQGWTKALAADEGLASGLNAHDGKITHRGVFEAMLEELQLEQNHDFRNVQDILASV</sequence>
<keyword evidence="15" id="KW-1185">Reference proteome</keyword>
<protein>
    <recommendedName>
        <fullName evidence="7 8">Alanine dehydrogenase</fullName>
        <ecNumber evidence="3 8">1.4.1.1</ecNumber>
    </recommendedName>
</protein>
<dbReference type="Pfam" id="PF01262">
    <property type="entry name" value="AlaDh_PNT_C"/>
    <property type="match status" value="1"/>
</dbReference>
<dbReference type="InterPro" id="IPR007698">
    <property type="entry name" value="AlaDH/PNT_NAD(H)-bd"/>
</dbReference>
<evidence type="ECO:0000256" key="1">
    <source>
        <dbReference type="ARBA" id="ARBA00005206"/>
    </source>
</evidence>
<evidence type="ECO:0000256" key="10">
    <source>
        <dbReference type="PIRSR" id="PIRSR000183-2"/>
    </source>
</evidence>
<dbReference type="SUPFAM" id="SSF51735">
    <property type="entry name" value="NAD(P)-binding Rossmann-fold domains"/>
    <property type="match status" value="1"/>
</dbReference>
<dbReference type="CDD" id="cd05305">
    <property type="entry name" value="L-AlaDH"/>
    <property type="match status" value="1"/>
</dbReference>
<keyword evidence="11" id="KW-0547">Nucleotide-binding</keyword>
<dbReference type="SMART" id="SM01002">
    <property type="entry name" value="AlaDh_PNT_C"/>
    <property type="match status" value="1"/>
</dbReference>
<comment type="caution">
    <text evidence="14">The sequence shown here is derived from an EMBL/GenBank/DDBJ whole genome shotgun (WGS) entry which is preliminary data.</text>
</comment>
<dbReference type="InterPro" id="IPR008141">
    <property type="entry name" value="Ala_DH"/>
</dbReference>
<dbReference type="PROSITE" id="PS00837">
    <property type="entry name" value="ALADH_PNT_2"/>
    <property type="match status" value="1"/>
</dbReference>
<proteinExistence type="inferred from homology"/>
<dbReference type="STRING" id="1837282.A6F49_01105"/>
<evidence type="ECO:0000256" key="2">
    <source>
        <dbReference type="ARBA" id="ARBA00005689"/>
    </source>
</evidence>
<reference evidence="14 15" key="1">
    <citation type="submission" date="2016-04" db="EMBL/GenBank/DDBJ databases">
        <title>First whole genome shotgun sequence of the bacterium Enteractinococcus sp. strain UASWS1574.</title>
        <authorList>
            <person name="Crovadore J."/>
            <person name="Chablais R."/>
            <person name="Lefort F."/>
        </authorList>
    </citation>
    <scope>NUCLEOTIDE SEQUENCE [LARGE SCALE GENOMIC DNA]</scope>
    <source>
        <strain evidence="14 15">UASWS1574</strain>
    </source>
</reference>
<feature type="binding site" evidence="11">
    <location>
        <begin position="266"/>
        <end position="269"/>
    </location>
    <ligand>
        <name>NAD(+)</name>
        <dbReference type="ChEBI" id="CHEBI:57540"/>
    </ligand>
</feature>
<feature type="active site" description="Proton donor/acceptor" evidence="9">
    <location>
        <position position="96"/>
    </location>
</feature>
<evidence type="ECO:0000256" key="9">
    <source>
        <dbReference type="PIRSR" id="PIRSR000183-1"/>
    </source>
</evidence>
<evidence type="ECO:0000256" key="8">
    <source>
        <dbReference type="PIRNR" id="PIRNR000183"/>
    </source>
</evidence>
<evidence type="ECO:0000256" key="5">
    <source>
        <dbReference type="ARBA" id="ARBA00023027"/>
    </source>
</evidence>
<organism evidence="14 15">
    <name type="scientific">Enteractinococcus helveticum</name>
    <dbReference type="NCBI Taxonomy" id="1837282"/>
    <lineage>
        <taxon>Bacteria</taxon>
        <taxon>Bacillati</taxon>
        <taxon>Actinomycetota</taxon>
        <taxon>Actinomycetes</taxon>
        <taxon>Micrococcales</taxon>
        <taxon>Micrococcaceae</taxon>
    </lineage>
</organism>
<feature type="binding site" evidence="10">
    <location>
        <position position="15"/>
    </location>
    <ligand>
        <name>substrate</name>
    </ligand>
</feature>
<dbReference type="GO" id="GO:0000166">
    <property type="term" value="F:nucleotide binding"/>
    <property type="evidence" value="ECO:0007669"/>
    <property type="project" value="UniProtKB-KW"/>
</dbReference>
<feature type="binding site" evidence="11">
    <location>
        <position position="133"/>
    </location>
    <ligand>
        <name>NAD(+)</name>
        <dbReference type="ChEBI" id="CHEBI:57540"/>
    </ligand>
</feature>
<name>A0A1B7LV81_9MICC</name>
<feature type="binding site" evidence="11">
    <location>
        <position position="202"/>
    </location>
    <ligand>
        <name>NAD(+)</name>
        <dbReference type="ChEBI" id="CHEBI:57540"/>
    </ligand>
</feature>
<dbReference type="RefSeq" id="WP_043055484.1">
    <property type="nucleotide sequence ID" value="NZ_LXEY01000111.1"/>
</dbReference>
<dbReference type="GO" id="GO:0000286">
    <property type="term" value="F:alanine dehydrogenase activity"/>
    <property type="evidence" value="ECO:0007669"/>
    <property type="project" value="UniProtKB-UniRule"/>
</dbReference>
<feature type="active site" description="Proton donor/acceptor" evidence="9">
    <location>
        <position position="269"/>
    </location>
</feature>
<comment type="subunit">
    <text evidence="6">Homohexamer. Trimer of dimers.</text>
</comment>
<dbReference type="SUPFAM" id="SSF52283">
    <property type="entry name" value="Formate/glycerate dehydrogenase catalytic domain-like"/>
    <property type="match status" value="1"/>
</dbReference>
<dbReference type="OrthoDB" id="9804592at2"/>
<dbReference type="InterPro" id="IPR008143">
    <property type="entry name" value="Ala_DH/PNT_CS2"/>
</dbReference>
<keyword evidence="4 8" id="KW-0560">Oxidoreductase</keyword>
<feature type="binding site" evidence="11">
    <location>
        <begin position="297"/>
        <end position="300"/>
    </location>
    <ligand>
        <name>NAD(+)</name>
        <dbReference type="ChEBI" id="CHEBI:57540"/>
    </ligand>
</feature>
<dbReference type="GO" id="GO:0042853">
    <property type="term" value="P:L-alanine catabolic process"/>
    <property type="evidence" value="ECO:0007669"/>
    <property type="project" value="UniProtKB-UniPathway"/>
</dbReference>
<comment type="catalytic activity">
    <reaction evidence="8">
        <text>L-alanine + NAD(+) + H2O = pyruvate + NH4(+) + NADH + H(+)</text>
        <dbReference type="Rhea" id="RHEA:18405"/>
        <dbReference type="ChEBI" id="CHEBI:15361"/>
        <dbReference type="ChEBI" id="CHEBI:15377"/>
        <dbReference type="ChEBI" id="CHEBI:15378"/>
        <dbReference type="ChEBI" id="CHEBI:28938"/>
        <dbReference type="ChEBI" id="CHEBI:57540"/>
        <dbReference type="ChEBI" id="CHEBI:57945"/>
        <dbReference type="ChEBI" id="CHEBI:57972"/>
        <dbReference type="EC" id="1.4.1.1"/>
    </reaction>
</comment>
<evidence type="ECO:0000313" key="14">
    <source>
        <dbReference type="EMBL" id="OAV52148.1"/>
    </source>
</evidence>
<comment type="function">
    <text evidence="8">Catalyzes the reversible reductive amination of pyruvate to L-alanine.</text>
</comment>
<evidence type="ECO:0000256" key="3">
    <source>
        <dbReference type="ARBA" id="ARBA00012897"/>
    </source>
</evidence>
<feature type="binding site" evidence="11">
    <location>
        <position position="197"/>
    </location>
    <ligand>
        <name>NAD(+)</name>
        <dbReference type="ChEBI" id="CHEBI:57540"/>
    </ligand>
</feature>
<dbReference type="Gene3D" id="3.40.50.720">
    <property type="entry name" value="NAD(P)-binding Rossmann-like Domain"/>
    <property type="match status" value="2"/>
</dbReference>
<dbReference type="NCBIfam" id="TIGR00518">
    <property type="entry name" value="alaDH"/>
    <property type="match status" value="1"/>
</dbReference>
<evidence type="ECO:0000259" key="13">
    <source>
        <dbReference type="SMART" id="SM01003"/>
    </source>
</evidence>